<keyword evidence="1" id="KW-0507">mRNA processing</keyword>
<evidence type="ECO:0000256" key="4">
    <source>
        <dbReference type="PROSITE-ProRule" id="PRU00176"/>
    </source>
</evidence>
<dbReference type="EMBL" id="PKPP01014459">
    <property type="protein sequence ID" value="PWA39631.1"/>
    <property type="molecule type" value="Genomic_DNA"/>
</dbReference>
<dbReference type="Gene3D" id="3.30.70.330">
    <property type="match status" value="1"/>
</dbReference>
<evidence type="ECO:0000256" key="1">
    <source>
        <dbReference type="ARBA" id="ARBA00022664"/>
    </source>
</evidence>
<dbReference type="PANTHER" id="PTHR23147">
    <property type="entry name" value="SERINE/ARGININE RICH SPLICING FACTOR"/>
    <property type="match status" value="1"/>
</dbReference>
<dbReference type="GO" id="GO:0005681">
    <property type="term" value="C:spliceosomal complex"/>
    <property type="evidence" value="ECO:0007669"/>
    <property type="project" value="UniProtKB-KW"/>
</dbReference>
<comment type="caution">
    <text evidence="6">The sequence shown here is derived from an EMBL/GenBank/DDBJ whole genome shotgun (WGS) entry which is preliminary data.</text>
</comment>
<dbReference type="PROSITE" id="PS50102">
    <property type="entry name" value="RRM"/>
    <property type="match status" value="1"/>
</dbReference>
<dbReference type="OrthoDB" id="1750209at2759"/>
<keyword evidence="3" id="KW-0508">mRNA splicing</keyword>
<evidence type="ECO:0000313" key="6">
    <source>
        <dbReference type="EMBL" id="PWA39631.1"/>
    </source>
</evidence>
<keyword evidence="7" id="KW-1185">Reference proteome</keyword>
<proteinExistence type="predicted"/>
<evidence type="ECO:0000256" key="3">
    <source>
        <dbReference type="ARBA" id="ARBA00023187"/>
    </source>
</evidence>
<dbReference type="GO" id="GO:0008380">
    <property type="term" value="P:RNA splicing"/>
    <property type="evidence" value="ECO:0007669"/>
    <property type="project" value="UniProtKB-KW"/>
</dbReference>
<dbReference type="Proteomes" id="UP000245207">
    <property type="component" value="Unassembled WGS sequence"/>
</dbReference>
<keyword evidence="4" id="KW-0694">RNA-binding</keyword>
<feature type="domain" description="RRM" evidence="5">
    <location>
        <begin position="17"/>
        <end position="94"/>
    </location>
</feature>
<name>A0A2U1KSB9_ARTAN</name>
<dbReference type="GO" id="GO:0003723">
    <property type="term" value="F:RNA binding"/>
    <property type="evidence" value="ECO:0007669"/>
    <property type="project" value="UniProtKB-UniRule"/>
</dbReference>
<dbReference type="InterPro" id="IPR000504">
    <property type="entry name" value="RRM_dom"/>
</dbReference>
<dbReference type="AlphaFoldDB" id="A0A2U1KSB9"/>
<sequence>MGLHRKPIPEEVQRRITKLFITNLPDRCSGWDLAGVLREHGAIYDIYIAKKRDKGGKRFGFVSFLDVKDKDEMIRKMSNIKMGVYKLEINVSRFVLEDGEIREEHVHKPKESRVPPANNNAGSNVRFVKKGAFTFKEALTRERRKEDMQNKSIILDDQEPVFKNFHGRSLILKLGSFEVLRNIRKILNDMGLAYMWHAALHGRTSIPDHFQL</sequence>
<gene>
    <name evidence="6" type="ORF">CTI12_AA570120</name>
</gene>
<dbReference type="InterPro" id="IPR050907">
    <property type="entry name" value="SRSF"/>
</dbReference>
<dbReference type="CDD" id="cd00590">
    <property type="entry name" value="RRM_SF"/>
    <property type="match status" value="1"/>
</dbReference>
<dbReference type="InterPro" id="IPR012677">
    <property type="entry name" value="Nucleotide-bd_a/b_plait_sf"/>
</dbReference>
<evidence type="ECO:0000313" key="7">
    <source>
        <dbReference type="Proteomes" id="UP000245207"/>
    </source>
</evidence>
<dbReference type="SUPFAM" id="SSF54928">
    <property type="entry name" value="RNA-binding domain, RBD"/>
    <property type="match status" value="1"/>
</dbReference>
<dbReference type="GO" id="GO:0006397">
    <property type="term" value="P:mRNA processing"/>
    <property type="evidence" value="ECO:0007669"/>
    <property type="project" value="UniProtKB-KW"/>
</dbReference>
<dbReference type="InterPro" id="IPR035979">
    <property type="entry name" value="RBD_domain_sf"/>
</dbReference>
<dbReference type="Pfam" id="PF00076">
    <property type="entry name" value="RRM_1"/>
    <property type="match status" value="1"/>
</dbReference>
<evidence type="ECO:0000259" key="5">
    <source>
        <dbReference type="PROSITE" id="PS50102"/>
    </source>
</evidence>
<accession>A0A2U1KSB9</accession>
<keyword evidence="2" id="KW-0747">Spliceosome</keyword>
<reference evidence="6 7" key="1">
    <citation type="journal article" date="2018" name="Mol. Plant">
        <title>The genome of Artemisia annua provides insight into the evolution of Asteraceae family and artemisinin biosynthesis.</title>
        <authorList>
            <person name="Shen Q."/>
            <person name="Zhang L."/>
            <person name="Liao Z."/>
            <person name="Wang S."/>
            <person name="Yan T."/>
            <person name="Shi P."/>
            <person name="Liu M."/>
            <person name="Fu X."/>
            <person name="Pan Q."/>
            <person name="Wang Y."/>
            <person name="Lv Z."/>
            <person name="Lu X."/>
            <person name="Zhang F."/>
            <person name="Jiang W."/>
            <person name="Ma Y."/>
            <person name="Chen M."/>
            <person name="Hao X."/>
            <person name="Li L."/>
            <person name="Tang Y."/>
            <person name="Lv G."/>
            <person name="Zhou Y."/>
            <person name="Sun X."/>
            <person name="Brodelius P.E."/>
            <person name="Rose J.K.C."/>
            <person name="Tang K."/>
        </authorList>
    </citation>
    <scope>NUCLEOTIDE SEQUENCE [LARGE SCALE GENOMIC DNA]</scope>
    <source>
        <strain evidence="7">cv. Huhao1</strain>
        <tissue evidence="6">Leaf</tissue>
    </source>
</reference>
<organism evidence="6 7">
    <name type="scientific">Artemisia annua</name>
    <name type="common">Sweet wormwood</name>
    <dbReference type="NCBI Taxonomy" id="35608"/>
    <lineage>
        <taxon>Eukaryota</taxon>
        <taxon>Viridiplantae</taxon>
        <taxon>Streptophyta</taxon>
        <taxon>Embryophyta</taxon>
        <taxon>Tracheophyta</taxon>
        <taxon>Spermatophyta</taxon>
        <taxon>Magnoliopsida</taxon>
        <taxon>eudicotyledons</taxon>
        <taxon>Gunneridae</taxon>
        <taxon>Pentapetalae</taxon>
        <taxon>asterids</taxon>
        <taxon>campanulids</taxon>
        <taxon>Asterales</taxon>
        <taxon>Asteraceae</taxon>
        <taxon>Asteroideae</taxon>
        <taxon>Anthemideae</taxon>
        <taxon>Artemisiinae</taxon>
        <taxon>Artemisia</taxon>
    </lineage>
</organism>
<dbReference type="SMART" id="SM00360">
    <property type="entry name" value="RRM"/>
    <property type="match status" value="1"/>
</dbReference>
<protein>
    <submittedName>
        <fullName evidence="6">Nucleotide-binding alpha-beta plait domain-containing protein</fullName>
    </submittedName>
</protein>
<evidence type="ECO:0000256" key="2">
    <source>
        <dbReference type="ARBA" id="ARBA00022728"/>
    </source>
</evidence>